<dbReference type="VEuPathDB" id="PlasmoDB:PCYB_144660"/>
<accession>K6UN03</accession>
<evidence type="ECO:0000313" key="3">
    <source>
        <dbReference type="EMBL" id="GAB69038.1"/>
    </source>
</evidence>
<evidence type="ECO:0000313" key="4">
    <source>
        <dbReference type="Proteomes" id="UP000006319"/>
    </source>
</evidence>
<dbReference type="PhylomeDB" id="K6UN03"/>
<dbReference type="Proteomes" id="UP000006319">
    <property type="component" value="Chromosome 14"/>
</dbReference>
<reference evidence="3 4" key="1">
    <citation type="journal article" date="2012" name="Nat. Genet.">
        <title>Plasmodium cynomolgi genome sequences provide insight into Plasmodium vivax and the monkey malaria clade.</title>
        <authorList>
            <person name="Tachibana S."/>
            <person name="Sullivan S.A."/>
            <person name="Kawai S."/>
            <person name="Nakamura S."/>
            <person name="Kim H.R."/>
            <person name="Goto N."/>
            <person name="Arisue N."/>
            <person name="Palacpac N.M.Q."/>
            <person name="Honma H."/>
            <person name="Yagi M."/>
            <person name="Tougan T."/>
            <person name="Katakai Y."/>
            <person name="Kaneko O."/>
            <person name="Mita T."/>
            <person name="Kita K."/>
            <person name="Yasutomi Y."/>
            <person name="Sutton P.L."/>
            <person name="Shakhbatyan R."/>
            <person name="Horii T."/>
            <person name="Yasunaga T."/>
            <person name="Barnwell J.W."/>
            <person name="Escalante A.A."/>
            <person name="Carlton J.M."/>
            <person name="Tanabe K."/>
        </authorList>
    </citation>
    <scope>NUCLEOTIDE SEQUENCE [LARGE SCALE GENOMIC DNA]</scope>
    <source>
        <strain evidence="3 4">B</strain>
    </source>
</reference>
<keyword evidence="4" id="KW-1185">Reference proteome</keyword>
<feature type="region of interest" description="Disordered" evidence="2">
    <location>
        <begin position="314"/>
        <end position="353"/>
    </location>
</feature>
<keyword evidence="1" id="KW-0175">Coiled coil</keyword>
<feature type="compositionally biased region" description="Polar residues" evidence="2">
    <location>
        <begin position="315"/>
        <end position="333"/>
    </location>
</feature>
<name>K6UN03_PLACD</name>
<feature type="coiled-coil region" evidence="1">
    <location>
        <begin position="91"/>
        <end position="177"/>
    </location>
</feature>
<evidence type="ECO:0000256" key="2">
    <source>
        <dbReference type="SAM" id="MobiDB-lite"/>
    </source>
</evidence>
<dbReference type="RefSeq" id="XP_004224985.1">
    <property type="nucleotide sequence ID" value="XM_004224937.1"/>
</dbReference>
<sequence length="422" mass="49850">MSIPICSNYLHNIYLEFSLFKNFLKDLKKKKKSGNNERYTPIYDSCIENAYNIQNKFHAWNSEEEDIDEKFIEYFSQNFIINIKTFLRINFSCIDENLENLKNRNKKLIEKLKVDLENAENQENYIYELEKSLKCEKEKNKNAHNLQEKINNLVNQNEKLKNKNEQLEMSSWKQQEENSKIKVELKKFLSLKEKKKYIDNGKRSYNRLNKRMSTLFKRINNNIRKRKKNKLLLEKSRSYSASFLHTINSIMLDEEDLFGEKNRHTGEYGDEGENYAQKNDIQKNRAQQNGILHSCAQKNGAVQSGAVQNRELRNNAPQSGGLQNSAPQNNVTMSDHFGHETRSDIKKRKKQIRQGEKIYTNIESVNDKNTKGKFHKWNKFFKNSCMLKRNFTHNDYCTDGENTLSCCSNTLLIDIRKELSNK</sequence>
<dbReference type="OrthoDB" id="392343at2759"/>
<dbReference type="EMBL" id="DF157106">
    <property type="protein sequence ID" value="GAB69038.1"/>
    <property type="molecule type" value="Genomic_DNA"/>
</dbReference>
<dbReference type="AlphaFoldDB" id="K6UN03"/>
<dbReference type="GeneID" id="14695420"/>
<organism evidence="3 4">
    <name type="scientific">Plasmodium cynomolgi (strain B)</name>
    <dbReference type="NCBI Taxonomy" id="1120755"/>
    <lineage>
        <taxon>Eukaryota</taxon>
        <taxon>Sar</taxon>
        <taxon>Alveolata</taxon>
        <taxon>Apicomplexa</taxon>
        <taxon>Aconoidasida</taxon>
        <taxon>Haemosporida</taxon>
        <taxon>Plasmodiidae</taxon>
        <taxon>Plasmodium</taxon>
        <taxon>Plasmodium (Plasmodium)</taxon>
    </lineage>
</organism>
<protein>
    <submittedName>
        <fullName evidence="3">Uncharacterized protein</fullName>
    </submittedName>
</protein>
<gene>
    <name evidence="3" type="ORF">PCYB_144660</name>
</gene>
<proteinExistence type="predicted"/>
<dbReference type="eggNOG" id="ENOG502QY46">
    <property type="taxonomic scope" value="Eukaryota"/>
</dbReference>
<dbReference type="KEGG" id="pcy:PCYB_144660"/>
<dbReference type="OMA" id="PIYDSCI"/>
<evidence type="ECO:0000256" key="1">
    <source>
        <dbReference type="SAM" id="Coils"/>
    </source>
</evidence>